<organism evidence="1 2">
    <name type="scientific">Caerostris darwini</name>
    <dbReference type="NCBI Taxonomy" id="1538125"/>
    <lineage>
        <taxon>Eukaryota</taxon>
        <taxon>Metazoa</taxon>
        <taxon>Ecdysozoa</taxon>
        <taxon>Arthropoda</taxon>
        <taxon>Chelicerata</taxon>
        <taxon>Arachnida</taxon>
        <taxon>Araneae</taxon>
        <taxon>Araneomorphae</taxon>
        <taxon>Entelegynae</taxon>
        <taxon>Araneoidea</taxon>
        <taxon>Araneidae</taxon>
        <taxon>Caerostris</taxon>
    </lineage>
</organism>
<gene>
    <name evidence="1" type="ORF">CDAR_526041</name>
</gene>
<sequence length="100" mass="11537">MEESKKSLMCIWRWYGVVIRLNGILGCFDAGGGLPFQPMPPSESQFRNVTPHVQRLLPHRFTVTVTDNLRGVNCEHQTAFAKWPDEYELAMIRRNFIGKT</sequence>
<proteinExistence type="predicted"/>
<accession>A0AAV4Q5C2</accession>
<evidence type="ECO:0000313" key="1">
    <source>
        <dbReference type="EMBL" id="GIY02628.1"/>
    </source>
</evidence>
<dbReference type="Proteomes" id="UP001054837">
    <property type="component" value="Unassembled WGS sequence"/>
</dbReference>
<reference evidence="1 2" key="1">
    <citation type="submission" date="2021-06" db="EMBL/GenBank/DDBJ databases">
        <title>Caerostris darwini draft genome.</title>
        <authorList>
            <person name="Kono N."/>
            <person name="Arakawa K."/>
        </authorList>
    </citation>
    <scope>NUCLEOTIDE SEQUENCE [LARGE SCALE GENOMIC DNA]</scope>
</reference>
<dbReference type="AlphaFoldDB" id="A0AAV4Q5C2"/>
<name>A0AAV4Q5C2_9ARAC</name>
<protein>
    <submittedName>
        <fullName evidence="1">Uncharacterized protein</fullName>
    </submittedName>
</protein>
<evidence type="ECO:0000313" key="2">
    <source>
        <dbReference type="Proteomes" id="UP001054837"/>
    </source>
</evidence>
<keyword evidence="2" id="KW-1185">Reference proteome</keyword>
<dbReference type="EMBL" id="BPLQ01003700">
    <property type="protein sequence ID" value="GIY02628.1"/>
    <property type="molecule type" value="Genomic_DNA"/>
</dbReference>
<comment type="caution">
    <text evidence="1">The sequence shown here is derived from an EMBL/GenBank/DDBJ whole genome shotgun (WGS) entry which is preliminary data.</text>
</comment>